<feature type="binding site" evidence="2">
    <location>
        <position position="152"/>
    </location>
    <ligand>
        <name>CoA</name>
        <dbReference type="ChEBI" id="CHEBI:57287"/>
    </ligand>
</feature>
<feature type="binding site" evidence="3">
    <location>
        <position position="103"/>
    </location>
    <ligand>
        <name>Mg(2+)</name>
        <dbReference type="ChEBI" id="CHEBI:18420"/>
    </ligand>
</feature>
<organism evidence="6 7">
    <name type="scientific">Wenjunlia tyrosinilytica</name>
    <dbReference type="NCBI Taxonomy" id="1544741"/>
    <lineage>
        <taxon>Bacteria</taxon>
        <taxon>Bacillati</taxon>
        <taxon>Actinomycetota</taxon>
        <taxon>Actinomycetes</taxon>
        <taxon>Kitasatosporales</taxon>
        <taxon>Streptomycetaceae</taxon>
        <taxon>Wenjunlia</taxon>
    </lineage>
</organism>
<evidence type="ECO:0000256" key="1">
    <source>
        <dbReference type="ARBA" id="ARBA00022679"/>
    </source>
</evidence>
<reference evidence="6" key="2">
    <citation type="submission" date="2020-09" db="EMBL/GenBank/DDBJ databases">
        <authorList>
            <person name="Sun Q."/>
            <person name="Zhou Y."/>
        </authorList>
    </citation>
    <scope>NUCLEOTIDE SEQUENCE</scope>
    <source>
        <strain evidence="6">CGMCC 4.7201</strain>
    </source>
</reference>
<dbReference type="InterPro" id="IPR008278">
    <property type="entry name" value="4-PPantetheinyl_Trfase_dom"/>
</dbReference>
<dbReference type="Proteomes" id="UP000641932">
    <property type="component" value="Unassembled WGS sequence"/>
</dbReference>
<dbReference type="GO" id="GO:0005886">
    <property type="term" value="C:plasma membrane"/>
    <property type="evidence" value="ECO:0007669"/>
    <property type="project" value="TreeGrafter"/>
</dbReference>
<dbReference type="PRINTS" id="PR01399">
    <property type="entry name" value="ENTSNTHTASED"/>
</dbReference>
<feature type="binding site" evidence="3">
    <location>
        <position position="104"/>
    </location>
    <ligand>
        <name>Mg(2+)</name>
        <dbReference type="ChEBI" id="CHEBI:18420"/>
    </ligand>
</feature>
<dbReference type="EMBL" id="BMMS01000035">
    <property type="protein sequence ID" value="GGO97770.1"/>
    <property type="molecule type" value="Genomic_DNA"/>
</dbReference>
<evidence type="ECO:0000256" key="2">
    <source>
        <dbReference type="PIRSR" id="PIRSR603542-1"/>
    </source>
</evidence>
<dbReference type="GO" id="GO:0009366">
    <property type="term" value="C:enterobactin synthetase complex"/>
    <property type="evidence" value="ECO:0007669"/>
    <property type="project" value="InterPro"/>
</dbReference>
<reference evidence="6" key="1">
    <citation type="journal article" date="2014" name="Int. J. Syst. Evol. Microbiol.">
        <title>Complete genome sequence of Corynebacterium casei LMG S-19264T (=DSM 44701T), isolated from a smear-ripened cheese.</title>
        <authorList>
            <consortium name="US DOE Joint Genome Institute (JGI-PGF)"/>
            <person name="Walter F."/>
            <person name="Albersmeier A."/>
            <person name="Kalinowski J."/>
            <person name="Ruckert C."/>
        </authorList>
    </citation>
    <scope>NUCLEOTIDE SEQUENCE</scope>
    <source>
        <strain evidence="6">CGMCC 4.7201</strain>
    </source>
</reference>
<keyword evidence="1 6" id="KW-0808">Transferase</keyword>
<keyword evidence="3" id="KW-0479">Metal-binding</keyword>
<gene>
    <name evidence="6" type="ORF">GCM10012280_60340</name>
</gene>
<comment type="cofactor">
    <cofactor evidence="3">
        <name>Mg(2+)</name>
        <dbReference type="ChEBI" id="CHEBI:18420"/>
    </cofactor>
</comment>
<dbReference type="Pfam" id="PF17837">
    <property type="entry name" value="4PPT_N"/>
    <property type="match status" value="1"/>
</dbReference>
<feature type="binding site" evidence="2">
    <location>
        <position position="162"/>
    </location>
    <ligand>
        <name>CoA</name>
        <dbReference type="ChEBI" id="CHEBI:57287"/>
    </ligand>
</feature>
<name>A0A917ZXM4_9ACTN</name>
<accession>A0A917ZXM4</accession>
<evidence type="ECO:0000313" key="7">
    <source>
        <dbReference type="Proteomes" id="UP000641932"/>
    </source>
</evidence>
<feature type="binding site" evidence="2">
    <location>
        <position position="148"/>
    </location>
    <ligand>
        <name>CoA</name>
        <dbReference type="ChEBI" id="CHEBI:57287"/>
    </ligand>
</feature>
<dbReference type="PANTHER" id="PTHR38096:SF1">
    <property type="entry name" value="ENTEROBACTIN SYNTHASE COMPONENT D"/>
    <property type="match status" value="1"/>
</dbReference>
<dbReference type="Pfam" id="PF01648">
    <property type="entry name" value="ACPS"/>
    <property type="match status" value="1"/>
</dbReference>
<dbReference type="GO" id="GO:0008897">
    <property type="term" value="F:holo-[acyl-carrier-protein] synthase activity"/>
    <property type="evidence" value="ECO:0007669"/>
    <property type="project" value="InterPro"/>
</dbReference>
<proteinExistence type="predicted"/>
<dbReference type="GO" id="GO:0000287">
    <property type="term" value="F:magnesium ion binding"/>
    <property type="evidence" value="ECO:0007669"/>
    <property type="project" value="InterPro"/>
</dbReference>
<dbReference type="PANTHER" id="PTHR38096">
    <property type="entry name" value="ENTEROBACTIN SYNTHASE COMPONENT D"/>
    <property type="match status" value="1"/>
</dbReference>
<feature type="binding site" evidence="3">
    <location>
        <position position="105"/>
    </location>
    <ligand>
        <name>Mg(2+)</name>
        <dbReference type="ChEBI" id="CHEBI:18420"/>
    </ligand>
</feature>
<sequence>MGRLLPDSVEVVDALGDLSGPLFPEEEAVVSRSVDKRRREFVTGRLCARRALTRLGVLPAPLLPGPRGEPVWPKGVVGAISHCEGYRVAAVARRTDIASLGIDAEPAARLPHGALEAVSLPEERARLRRYWPADPHIPWDRLLFSAKEAVYKAWFPLTGRTLEFEDALIVFDHGRRTFFARLLVPAPPPLGGPGGGFTGRWAVHSGLVMTAVTVPASSLDGGRGVPEALEDAASLPG</sequence>
<dbReference type="InterPro" id="IPR041354">
    <property type="entry name" value="4PPT_N"/>
</dbReference>
<dbReference type="InterPro" id="IPR003542">
    <property type="entry name" value="Enbac_synth_compD-like"/>
</dbReference>
<evidence type="ECO:0000259" key="4">
    <source>
        <dbReference type="Pfam" id="PF01648"/>
    </source>
</evidence>
<keyword evidence="3" id="KW-0460">Magnesium</keyword>
<feature type="domain" description="4'-phosphopantetheinyl transferase N-terminal" evidence="5">
    <location>
        <begin position="25"/>
        <end position="92"/>
    </location>
</feature>
<dbReference type="Gene3D" id="3.90.470.20">
    <property type="entry name" value="4'-phosphopantetheinyl transferase domain"/>
    <property type="match status" value="1"/>
</dbReference>
<dbReference type="AlphaFoldDB" id="A0A917ZXM4"/>
<feature type="binding site" evidence="2">
    <location>
        <begin position="81"/>
        <end position="82"/>
    </location>
    <ligand>
        <name>CoA</name>
        <dbReference type="ChEBI" id="CHEBI:57287"/>
    </ligand>
</feature>
<comment type="caution">
    <text evidence="6">The sequence shown here is derived from an EMBL/GenBank/DDBJ whole genome shotgun (WGS) entry which is preliminary data.</text>
</comment>
<evidence type="ECO:0000259" key="5">
    <source>
        <dbReference type="Pfam" id="PF17837"/>
    </source>
</evidence>
<dbReference type="GO" id="GO:0009239">
    <property type="term" value="P:enterobactin biosynthetic process"/>
    <property type="evidence" value="ECO:0007669"/>
    <property type="project" value="InterPro"/>
</dbReference>
<feature type="domain" description="4'-phosphopantetheinyl transferase" evidence="4">
    <location>
        <begin position="99"/>
        <end position="178"/>
    </location>
</feature>
<keyword evidence="7" id="KW-1185">Reference proteome</keyword>
<feature type="binding site" evidence="2">
    <location>
        <position position="45"/>
    </location>
    <ligand>
        <name>CoA</name>
        <dbReference type="ChEBI" id="CHEBI:57287"/>
    </ligand>
</feature>
<evidence type="ECO:0000256" key="3">
    <source>
        <dbReference type="PIRSR" id="PIRSR603542-2"/>
    </source>
</evidence>
<dbReference type="InterPro" id="IPR037143">
    <property type="entry name" value="4-PPantetheinyl_Trfase_dom_sf"/>
</dbReference>
<protein>
    <submittedName>
        <fullName evidence="6">4'-phosphopantetheinyl transferase</fullName>
    </submittedName>
</protein>
<feature type="binding site" evidence="2">
    <location>
        <position position="37"/>
    </location>
    <ligand>
        <name>CoA</name>
        <dbReference type="ChEBI" id="CHEBI:57287"/>
    </ligand>
</feature>
<dbReference type="SUPFAM" id="SSF56214">
    <property type="entry name" value="4'-phosphopantetheinyl transferase"/>
    <property type="match status" value="1"/>
</dbReference>
<feature type="binding site" evidence="2">
    <location>
        <position position="103"/>
    </location>
    <ligand>
        <name>CoA</name>
        <dbReference type="ChEBI" id="CHEBI:57287"/>
    </ligand>
</feature>
<evidence type="ECO:0000313" key="6">
    <source>
        <dbReference type="EMBL" id="GGO97770.1"/>
    </source>
</evidence>